<dbReference type="GO" id="GO:0000209">
    <property type="term" value="P:protein polyubiquitination"/>
    <property type="evidence" value="ECO:0007669"/>
    <property type="project" value="TreeGrafter"/>
</dbReference>
<dbReference type="SUPFAM" id="SSF63829">
    <property type="entry name" value="Calcium-dependent phosphotriesterase"/>
    <property type="match status" value="1"/>
</dbReference>
<dbReference type="Gene3D" id="2.120.10.30">
    <property type="entry name" value="TolB, C-terminal domain"/>
    <property type="match status" value="1"/>
</dbReference>
<dbReference type="EMBL" id="JAKMXF010000188">
    <property type="protein sequence ID" value="KAI6655568.1"/>
    <property type="molecule type" value="Genomic_DNA"/>
</dbReference>
<dbReference type="GO" id="GO:0061630">
    <property type="term" value="F:ubiquitin protein ligase activity"/>
    <property type="evidence" value="ECO:0007669"/>
    <property type="project" value="TreeGrafter"/>
</dbReference>
<comment type="caution">
    <text evidence="1">The sequence shown here is derived from an EMBL/GenBank/DDBJ whole genome shotgun (WGS) entry which is preliminary data.</text>
</comment>
<dbReference type="Proteomes" id="UP001165289">
    <property type="component" value="Unassembled WGS sequence"/>
</dbReference>
<dbReference type="PANTHER" id="PTHR24104:SF47">
    <property type="entry name" value="E3 UBIQUITIN-PROTEIN LIGASE NHLRC1"/>
    <property type="match status" value="1"/>
</dbReference>
<sequence length="121" mass="14122">MFHSMLSIDLFNHPFDVKVTRDRVLVLDKSNPCIFVFNTNHVLTNSLITRGDGKQTNYPLRFDIDRDYKIIMCDCSNHSVCVFNQEGKQIHKIGKKGQSIGEFYRAIWNSARQHRTHYSCV</sequence>
<dbReference type="AlphaFoldDB" id="A0AAV7K463"/>
<evidence type="ECO:0000313" key="2">
    <source>
        <dbReference type="Proteomes" id="UP001165289"/>
    </source>
</evidence>
<name>A0AAV7K463_9METZ</name>
<dbReference type="InterPro" id="IPR011042">
    <property type="entry name" value="6-blade_b-propeller_TolB-like"/>
</dbReference>
<keyword evidence="2" id="KW-1185">Reference proteome</keyword>
<gene>
    <name evidence="1" type="ORF">LOD99_2067</name>
</gene>
<dbReference type="InterPro" id="IPR050952">
    <property type="entry name" value="TRIM-NHL_E3_ligases"/>
</dbReference>
<reference evidence="1 2" key="1">
    <citation type="journal article" date="2023" name="BMC Biol.">
        <title>The compact genome of the sponge Oopsacas minuta (Hexactinellida) is lacking key metazoan core genes.</title>
        <authorList>
            <person name="Santini S."/>
            <person name="Schenkelaars Q."/>
            <person name="Jourda C."/>
            <person name="Duchesne M."/>
            <person name="Belahbib H."/>
            <person name="Rocher C."/>
            <person name="Selva M."/>
            <person name="Riesgo A."/>
            <person name="Vervoort M."/>
            <person name="Leys S.P."/>
            <person name="Kodjabachian L."/>
            <person name="Le Bivic A."/>
            <person name="Borchiellini C."/>
            <person name="Claverie J.M."/>
            <person name="Renard E."/>
        </authorList>
    </citation>
    <scope>NUCLEOTIDE SEQUENCE [LARGE SCALE GENOMIC DNA]</scope>
    <source>
        <strain evidence="1">SPO-2</strain>
    </source>
</reference>
<accession>A0AAV7K463</accession>
<protein>
    <submittedName>
        <fullName evidence="1">Uncharacterized protein</fullName>
    </submittedName>
</protein>
<proteinExistence type="predicted"/>
<dbReference type="PANTHER" id="PTHR24104">
    <property type="entry name" value="E3 UBIQUITIN-PROTEIN LIGASE NHLRC1-RELATED"/>
    <property type="match status" value="1"/>
</dbReference>
<organism evidence="1 2">
    <name type="scientific">Oopsacas minuta</name>
    <dbReference type="NCBI Taxonomy" id="111878"/>
    <lineage>
        <taxon>Eukaryota</taxon>
        <taxon>Metazoa</taxon>
        <taxon>Porifera</taxon>
        <taxon>Hexactinellida</taxon>
        <taxon>Hexasterophora</taxon>
        <taxon>Lyssacinosida</taxon>
        <taxon>Leucopsacidae</taxon>
        <taxon>Oopsacas</taxon>
    </lineage>
</organism>
<dbReference type="GO" id="GO:0043161">
    <property type="term" value="P:proteasome-mediated ubiquitin-dependent protein catabolic process"/>
    <property type="evidence" value="ECO:0007669"/>
    <property type="project" value="TreeGrafter"/>
</dbReference>
<evidence type="ECO:0000313" key="1">
    <source>
        <dbReference type="EMBL" id="KAI6655568.1"/>
    </source>
</evidence>